<proteinExistence type="predicted"/>
<gene>
    <name evidence="3" type="ORF">GCM10011374_27300</name>
</gene>
<name>A0A917GZ81_9MICC</name>
<reference evidence="3" key="2">
    <citation type="submission" date="2020-09" db="EMBL/GenBank/DDBJ databases">
        <authorList>
            <person name="Sun Q."/>
            <person name="Zhou Y."/>
        </authorList>
    </citation>
    <scope>NUCLEOTIDE SEQUENCE</scope>
    <source>
        <strain evidence="3">CGMCC 1.12187</strain>
    </source>
</reference>
<dbReference type="GO" id="GO:0009244">
    <property type="term" value="P:lipopolysaccharide core region biosynthetic process"/>
    <property type="evidence" value="ECO:0007669"/>
    <property type="project" value="TreeGrafter"/>
</dbReference>
<dbReference type="AlphaFoldDB" id="A0A917GZ81"/>
<dbReference type="Proteomes" id="UP000638848">
    <property type="component" value="Unassembled WGS sequence"/>
</dbReference>
<evidence type="ECO:0000313" key="3">
    <source>
        <dbReference type="EMBL" id="GGG62603.1"/>
    </source>
</evidence>
<organism evidence="3 4">
    <name type="scientific">Kocuria dechangensis</name>
    <dbReference type="NCBI Taxonomy" id="1176249"/>
    <lineage>
        <taxon>Bacteria</taxon>
        <taxon>Bacillati</taxon>
        <taxon>Actinomycetota</taxon>
        <taxon>Actinomycetes</taxon>
        <taxon>Micrococcales</taxon>
        <taxon>Micrococcaceae</taxon>
        <taxon>Kocuria</taxon>
    </lineage>
</organism>
<dbReference type="PANTHER" id="PTHR30160:SF1">
    <property type="entry name" value="LIPOPOLYSACCHARIDE 1,2-N-ACETYLGLUCOSAMINETRANSFERASE-RELATED"/>
    <property type="match status" value="1"/>
</dbReference>
<dbReference type="GO" id="GO:0005829">
    <property type="term" value="C:cytosol"/>
    <property type="evidence" value="ECO:0007669"/>
    <property type="project" value="TreeGrafter"/>
</dbReference>
<comment type="caution">
    <text evidence="3">The sequence shown here is derived from an EMBL/GenBank/DDBJ whole genome shotgun (WGS) entry which is preliminary data.</text>
</comment>
<keyword evidence="4" id="KW-1185">Reference proteome</keyword>
<sequence length="342" mass="34583">MSAEPRAPGVVDPATIGPGDVLVLRALGLGDALTGVAPLRGVRRLFPERRLVLAAPAGVGEWLAGLGVVDGVLPASGLGPLPRMPGGHAAVNLHGRGPLSHEVLLATGPERLVAFGTAGHDGPAWRADEHEVHRWCRLVRAAGGPCGPEDLLLREHVPAPAGAPVVLHPGAASASRRWPAARWRAVAEALAADGHRIVVTGSPAEAELAAAVADGLDAAENRCGALSLAELAETVGGAAAVLSTDTGVAHVATALAVRSVVLFGPTPPAWWGPAVDPQLHTVLWHGDPAAGAWGDPHADVLDERLGAVTPGEVLAAARAQLSQVRPAPAPAPAHDAALPGRP</sequence>
<dbReference type="SUPFAM" id="SSF53756">
    <property type="entry name" value="UDP-Glycosyltransferase/glycogen phosphorylase"/>
    <property type="match status" value="1"/>
</dbReference>
<dbReference type="InterPro" id="IPR002201">
    <property type="entry name" value="Glyco_trans_9"/>
</dbReference>
<evidence type="ECO:0000256" key="2">
    <source>
        <dbReference type="ARBA" id="ARBA00022679"/>
    </source>
</evidence>
<reference evidence="3" key="1">
    <citation type="journal article" date="2014" name="Int. J. Syst. Evol. Microbiol.">
        <title>Complete genome sequence of Corynebacterium casei LMG S-19264T (=DSM 44701T), isolated from a smear-ripened cheese.</title>
        <authorList>
            <consortium name="US DOE Joint Genome Institute (JGI-PGF)"/>
            <person name="Walter F."/>
            <person name="Albersmeier A."/>
            <person name="Kalinowski J."/>
            <person name="Ruckert C."/>
        </authorList>
    </citation>
    <scope>NUCLEOTIDE SEQUENCE</scope>
    <source>
        <strain evidence="3">CGMCC 1.12187</strain>
    </source>
</reference>
<dbReference type="GO" id="GO:0008713">
    <property type="term" value="F:ADP-heptose-lipopolysaccharide heptosyltransferase activity"/>
    <property type="evidence" value="ECO:0007669"/>
    <property type="project" value="TreeGrafter"/>
</dbReference>
<evidence type="ECO:0000313" key="4">
    <source>
        <dbReference type="Proteomes" id="UP000638848"/>
    </source>
</evidence>
<keyword evidence="2" id="KW-0808">Transferase</keyword>
<dbReference type="Gene3D" id="3.40.50.2000">
    <property type="entry name" value="Glycogen Phosphorylase B"/>
    <property type="match status" value="1"/>
</dbReference>
<evidence type="ECO:0000256" key="1">
    <source>
        <dbReference type="ARBA" id="ARBA00022676"/>
    </source>
</evidence>
<accession>A0A917GZ81</accession>
<dbReference type="InterPro" id="IPR051199">
    <property type="entry name" value="LPS_LOS_Heptosyltrfase"/>
</dbReference>
<dbReference type="EMBL" id="BMEQ01000015">
    <property type="protein sequence ID" value="GGG62603.1"/>
    <property type="molecule type" value="Genomic_DNA"/>
</dbReference>
<evidence type="ECO:0008006" key="5">
    <source>
        <dbReference type="Google" id="ProtNLM"/>
    </source>
</evidence>
<protein>
    <recommendedName>
        <fullName evidence="5">Glycosyltransferase family 9 protein</fullName>
    </recommendedName>
</protein>
<dbReference type="PANTHER" id="PTHR30160">
    <property type="entry name" value="TETRAACYLDISACCHARIDE 4'-KINASE-RELATED"/>
    <property type="match status" value="1"/>
</dbReference>
<keyword evidence="1" id="KW-0328">Glycosyltransferase</keyword>
<dbReference type="CDD" id="cd03789">
    <property type="entry name" value="GT9_LPS_heptosyltransferase"/>
    <property type="match status" value="1"/>
</dbReference>
<dbReference type="Pfam" id="PF01075">
    <property type="entry name" value="Glyco_transf_9"/>
    <property type="match status" value="1"/>
</dbReference>
<dbReference type="RefSeq" id="WP_229741847.1">
    <property type="nucleotide sequence ID" value="NZ_BMEQ01000015.1"/>
</dbReference>